<name>A0A3Q0IWX0_DIACI</name>
<dbReference type="PaxDb" id="121845-A0A3Q0IWX0"/>
<dbReference type="Proteomes" id="UP000079169">
    <property type="component" value="Unplaced"/>
</dbReference>
<accession>A0A3Q0IWX0</accession>
<feature type="transmembrane region" description="Helical" evidence="10">
    <location>
        <begin position="72"/>
        <end position="94"/>
    </location>
</feature>
<dbReference type="EC" id="2.3.1.199" evidence="10"/>
<evidence type="ECO:0000256" key="2">
    <source>
        <dbReference type="ARBA" id="ARBA00022516"/>
    </source>
</evidence>
<keyword evidence="4 10" id="KW-0812">Transmembrane</keyword>
<keyword evidence="7 10" id="KW-0443">Lipid metabolism</keyword>
<dbReference type="STRING" id="121845.A0A3Q0IWX0"/>
<dbReference type="KEGG" id="dci:103511057"/>
<keyword evidence="6 10" id="KW-1133">Transmembrane helix</keyword>
<evidence type="ECO:0000313" key="11">
    <source>
        <dbReference type="Proteomes" id="UP000079169"/>
    </source>
</evidence>
<feature type="transmembrane region" description="Helical" evidence="10">
    <location>
        <begin position="246"/>
        <end position="266"/>
    </location>
</feature>
<evidence type="ECO:0000256" key="6">
    <source>
        <dbReference type="ARBA" id="ARBA00022989"/>
    </source>
</evidence>
<keyword evidence="3 10" id="KW-0808">Transferase</keyword>
<comment type="catalytic activity">
    <reaction evidence="10">
        <text>a very-long-chain acyl-CoA + malonyl-CoA + H(+) = a very-long-chain 3-oxoacyl-CoA + CO2 + CoA</text>
        <dbReference type="Rhea" id="RHEA:32727"/>
        <dbReference type="ChEBI" id="CHEBI:15378"/>
        <dbReference type="ChEBI" id="CHEBI:16526"/>
        <dbReference type="ChEBI" id="CHEBI:57287"/>
        <dbReference type="ChEBI" id="CHEBI:57384"/>
        <dbReference type="ChEBI" id="CHEBI:90725"/>
        <dbReference type="ChEBI" id="CHEBI:90736"/>
        <dbReference type="EC" id="2.3.1.199"/>
    </reaction>
</comment>
<dbReference type="RefSeq" id="XP_026680734.1">
    <property type="nucleotide sequence ID" value="XM_026824933.1"/>
</dbReference>
<protein>
    <recommendedName>
        <fullName evidence="10">Elongation of very long chain fatty acids protein</fullName>
        <ecNumber evidence="10">2.3.1.199</ecNumber>
    </recommendedName>
    <alternativeName>
        <fullName evidence="10">Very-long-chain 3-oxoacyl-CoA synthase</fullName>
    </alternativeName>
</protein>
<dbReference type="InterPro" id="IPR002076">
    <property type="entry name" value="ELO_fam"/>
</dbReference>
<reference evidence="12" key="1">
    <citation type="submission" date="2025-08" db="UniProtKB">
        <authorList>
            <consortium name="RefSeq"/>
        </authorList>
    </citation>
    <scope>IDENTIFICATION</scope>
</reference>
<evidence type="ECO:0000256" key="7">
    <source>
        <dbReference type="ARBA" id="ARBA00023098"/>
    </source>
</evidence>
<dbReference type="Pfam" id="PF01151">
    <property type="entry name" value="ELO"/>
    <property type="match status" value="1"/>
</dbReference>
<dbReference type="GO" id="GO:0042761">
    <property type="term" value="P:very long-chain fatty acid biosynthetic process"/>
    <property type="evidence" value="ECO:0007669"/>
    <property type="project" value="TreeGrafter"/>
</dbReference>
<keyword evidence="11" id="KW-1185">Reference proteome</keyword>
<dbReference type="GO" id="GO:0005789">
    <property type="term" value="C:endoplasmic reticulum membrane"/>
    <property type="evidence" value="ECO:0007669"/>
    <property type="project" value="TreeGrafter"/>
</dbReference>
<evidence type="ECO:0000256" key="4">
    <source>
        <dbReference type="ARBA" id="ARBA00022692"/>
    </source>
</evidence>
<organism evidence="11 12">
    <name type="scientific">Diaphorina citri</name>
    <name type="common">Asian citrus psyllid</name>
    <dbReference type="NCBI Taxonomy" id="121845"/>
    <lineage>
        <taxon>Eukaryota</taxon>
        <taxon>Metazoa</taxon>
        <taxon>Ecdysozoa</taxon>
        <taxon>Arthropoda</taxon>
        <taxon>Hexapoda</taxon>
        <taxon>Insecta</taxon>
        <taxon>Pterygota</taxon>
        <taxon>Neoptera</taxon>
        <taxon>Paraneoptera</taxon>
        <taxon>Hemiptera</taxon>
        <taxon>Sternorrhyncha</taxon>
        <taxon>Psylloidea</taxon>
        <taxon>Psyllidae</taxon>
        <taxon>Diaphorininae</taxon>
        <taxon>Diaphorina</taxon>
    </lineage>
</organism>
<dbReference type="PANTHER" id="PTHR11157:SF103">
    <property type="entry name" value="ELONGATION OF VERY LONG CHAIN FATTY ACIDS PROTEIN"/>
    <property type="match status" value="1"/>
</dbReference>
<keyword evidence="5 10" id="KW-0276">Fatty acid metabolism</keyword>
<feature type="transmembrane region" description="Helical" evidence="10">
    <location>
        <begin position="223"/>
        <end position="240"/>
    </location>
</feature>
<dbReference type="GO" id="GO:0030148">
    <property type="term" value="P:sphingolipid biosynthetic process"/>
    <property type="evidence" value="ECO:0007669"/>
    <property type="project" value="TreeGrafter"/>
</dbReference>
<dbReference type="GO" id="GO:0034625">
    <property type="term" value="P:fatty acid elongation, monounsaturated fatty acid"/>
    <property type="evidence" value="ECO:0007669"/>
    <property type="project" value="TreeGrafter"/>
</dbReference>
<comment type="similarity">
    <text evidence="10">Belongs to the ELO family.</text>
</comment>
<sequence length="281" mass="33333">MEKVASRFLFSNFTYENILEGSTEVPLINSWFLMSSIWPISSIVAFYLYFVLKLGPQWMENRKPIDLKYVLILYNAIQVVYSIGLCWAVVKVVLELESRKSGMSWKYICAPLPRHHDDDVMYLVYSSGWYYFFAKVVELLDTVFFVLRKKNNQITALHVYHHSIMAFSTWGYLKYVQGEQGLFIGFMNSAVHVMMYFYYLVAALGPQFQKYIWWKKYMTKIQLGQFIIMLIYLVGLLVFGCKQNRILTYYMCFNVTAFLLLFLNFYRKAYIHNNQLKQKSS</sequence>
<evidence type="ECO:0000256" key="9">
    <source>
        <dbReference type="ARBA" id="ARBA00023160"/>
    </source>
</evidence>
<feature type="transmembrane region" description="Helical" evidence="10">
    <location>
        <begin position="31"/>
        <end position="52"/>
    </location>
</feature>
<keyword evidence="2 10" id="KW-0444">Lipid biosynthesis</keyword>
<evidence type="ECO:0000256" key="10">
    <source>
        <dbReference type="RuleBase" id="RU361115"/>
    </source>
</evidence>
<feature type="transmembrane region" description="Helical" evidence="10">
    <location>
        <begin position="182"/>
        <end position="202"/>
    </location>
</feature>
<evidence type="ECO:0000256" key="5">
    <source>
        <dbReference type="ARBA" id="ARBA00022832"/>
    </source>
</evidence>
<dbReference type="PANTHER" id="PTHR11157">
    <property type="entry name" value="FATTY ACID ACYL TRANSFERASE-RELATED"/>
    <property type="match status" value="1"/>
</dbReference>
<evidence type="ECO:0000313" key="12">
    <source>
        <dbReference type="RefSeq" id="XP_026680734.1"/>
    </source>
</evidence>
<dbReference type="GO" id="GO:0009922">
    <property type="term" value="F:fatty acid elongase activity"/>
    <property type="evidence" value="ECO:0007669"/>
    <property type="project" value="UniProtKB-EC"/>
</dbReference>
<evidence type="ECO:0000256" key="8">
    <source>
        <dbReference type="ARBA" id="ARBA00023136"/>
    </source>
</evidence>
<gene>
    <name evidence="12" type="primary">LOC103511057</name>
</gene>
<dbReference type="AlphaFoldDB" id="A0A3Q0IWX0"/>
<proteinExistence type="inferred from homology"/>
<feature type="transmembrane region" description="Helical" evidence="10">
    <location>
        <begin position="159"/>
        <end position="176"/>
    </location>
</feature>
<evidence type="ECO:0000256" key="3">
    <source>
        <dbReference type="ARBA" id="ARBA00022679"/>
    </source>
</evidence>
<keyword evidence="8 10" id="KW-0472">Membrane</keyword>
<dbReference type="OMA" id="FTHVVIQ"/>
<dbReference type="GO" id="GO:0034626">
    <property type="term" value="P:fatty acid elongation, polyunsaturated fatty acid"/>
    <property type="evidence" value="ECO:0007669"/>
    <property type="project" value="TreeGrafter"/>
</dbReference>
<dbReference type="GeneID" id="103511057"/>
<evidence type="ECO:0000256" key="1">
    <source>
        <dbReference type="ARBA" id="ARBA00004141"/>
    </source>
</evidence>
<keyword evidence="9 10" id="KW-0275">Fatty acid biosynthesis</keyword>
<dbReference type="GO" id="GO:0019367">
    <property type="term" value="P:fatty acid elongation, saturated fatty acid"/>
    <property type="evidence" value="ECO:0007669"/>
    <property type="project" value="TreeGrafter"/>
</dbReference>
<feature type="transmembrane region" description="Helical" evidence="10">
    <location>
        <begin position="129"/>
        <end position="147"/>
    </location>
</feature>
<comment type="subcellular location">
    <subcellularLocation>
        <location evidence="1">Membrane</location>
        <topology evidence="1">Multi-pass membrane protein</topology>
    </subcellularLocation>
</comment>